<dbReference type="AlphaFoldDB" id="A0A060TA27"/>
<dbReference type="Pfam" id="PF05255">
    <property type="entry name" value="UPF0220"/>
    <property type="match status" value="1"/>
</dbReference>
<evidence type="ECO:0000313" key="7">
    <source>
        <dbReference type="EMBL" id="CDP36056.1"/>
    </source>
</evidence>
<keyword evidence="5 6" id="KW-0472">Membrane</keyword>
<comment type="subcellular location">
    <subcellularLocation>
        <location evidence="1">Membrane</location>
        <topology evidence="1">Multi-pass membrane protein</topology>
    </subcellularLocation>
</comment>
<sequence>MSANRIFRFQLPHVSSNLLRASGVYLSGAFYAAAFYVLLDSALFSANDNGSNVHVKFVDWIPFILSSLGMLVINTVEKSRLSSESFSFGASGSYSSADWQAKVILFLGFALLAGGIAGSIVTLILKYIVPHYPMPTLGMGIANVVCNGAVMISCISLWLAQNLEDEYSYSLQL</sequence>
<evidence type="ECO:0000256" key="5">
    <source>
        <dbReference type="ARBA" id="ARBA00023136"/>
    </source>
</evidence>
<protein>
    <submittedName>
        <fullName evidence="7">ARAD1B04312p</fullName>
    </submittedName>
</protein>
<dbReference type="PhylomeDB" id="A0A060TA27"/>
<evidence type="ECO:0000256" key="4">
    <source>
        <dbReference type="ARBA" id="ARBA00022989"/>
    </source>
</evidence>
<feature type="transmembrane region" description="Helical" evidence="6">
    <location>
        <begin position="103"/>
        <end position="129"/>
    </location>
</feature>
<evidence type="ECO:0000256" key="1">
    <source>
        <dbReference type="ARBA" id="ARBA00004141"/>
    </source>
</evidence>
<feature type="transmembrane region" description="Helical" evidence="6">
    <location>
        <begin position="59"/>
        <end position="76"/>
    </location>
</feature>
<keyword evidence="3 6" id="KW-0812">Transmembrane</keyword>
<gene>
    <name evidence="7" type="ORF">GNLVRS02_ARAD1B04312g</name>
</gene>
<accession>A0A060TA27</accession>
<keyword evidence="4 6" id="KW-1133">Transmembrane helix</keyword>
<dbReference type="GO" id="GO:0016020">
    <property type="term" value="C:membrane"/>
    <property type="evidence" value="ECO:0007669"/>
    <property type="project" value="UniProtKB-SubCell"/>
</dbReference>
<comment type="similarity">
    <text evidence="2">Belongs to the UPF0220 family.</text>
</comment>
<feature type="transmembrane region" description="Helical" evidence="6">
    <location>
        <begin position="141"/>
        <end position="160"/>
    </location>
</feature>
<dbReference type="EMBL" id="HG937692">
    <property type="protein sequence ID" value="CDP36056.1"/>
    <property type="molecule type" value="Genomic_DNA"/>
</dbReference>
<dbReference type="PANTHER" id="PTHR13180">
    <property type="entry name" value="SMALL MEMBRANE PROTEIN-RELATED"/>
    <property type="match status" value="1"/>
</dbReference>
<evidence type="ECO:0000256" key="3">
    <source>
        <dbReference type="ARBA" id="ARBA00022692"/>
    </source>
</evidence>
<dbReference type="InterPro" id="IPR007919">
    <property type="entry name" value="UPF0220"/>
</dbReference>
<evidence type="ECO:0000256" key="2">
    <source>
        <dbReference type="ARBA" id="ARBA00005335"/>
    </source>
</evidence>
<feature type="transmembrane region" description="Helical" evidence="6">
    <location>
        <begin position="21"/>
        <end position="39"/>
    </location>
</feature>
<name>A0A060TA27_BLAAD</name>
<organism evidence="7">
    <name type="scientific">Blastobotrys adeninivorans</name>
    <name type="common">Yeast</name>
    <name type="synonym">Arxula adeninivorans</name>
    <dbReference type="NCBI Taxonomy" id="409370"/>
    <lineage>
        <taxon>Eukaryota</taxon>
        <taxon>Fungi</taxon>
        <taxon>Dikarya</taxon>
        <taxon>Ascomycota</taxon>
        <taxon>Saccharomycotina</taxon>
        <taxon>Dipodascomycetes</taxon>
        <taxon>Dipodascales</taxon>
        <taxon>Trichomonascaceae</taxon>
        <taxon>Blastobotrys</taxon>
    </lineage>
</organism>
<reference evidence="7" key="1">
    <citation type="submission" date="2014-02" db="EMBL/GenBank/DDBJ databases">
        <authorList>
            <person name="Genoscope - CEA"/>
        </authorList>
    </citation>
    <scope>NUCLEOTIDE SEQUENCE</scope>
    <source>
        <strain evidence="7">LS3</strain>
    </source>
</reference>
<evidence type="ECO:0000256" key="6">
    <source>
        <dbReference type="SAM" id="Phobius"/>
    </source>
</evidence>
<proteinExistence type="inferred from homology"/>
<reference evidence="7" key="2">
    <citation type="submission" date="2014-06" db="EMBL/GenBank/DDBJ databases">
        <title>The complete genome of Blastobotrys (Arxula) adeninivorans LS3 - a yeast of biotechnological interest.</title>
        <authorList>
            <person name="Kunze G."/>
            <person name="Gaillardin C."/>
            <person name="Czernicka M."/>
            <person name="Durrens P."/>
            <person name="Martin T."/>
            <person name="Boer E."/>
            <person name="Gabaldon T."/>
            <person name="Cruz J."/>
            <person name="Talla E."/>
            <person name="Marck C."/>
            <person name="Goffeau A."/>
            <person name="Barbe V."/>
            <person name="Baret P."/>
            <person name="Baronian K."/>
            <person name="Beier S."/>
            <person name="Bleykasten C."/>
            <person name="Bode R."/>
            <person name="Casaregola S."/>
            <person name="Despons L."/>
            <person name="Fairhead C."/>
            <person name="Giersberg M."/>
            <person name="Gierski P."/>
            <person name="Hahnel U."/>
            <person name="Hartmann A."/>
            <person name="Jankowska D."/>
            <person name="Jubin C."/>
            <person name="Jung P."/>
            <person name="Lafontaine I."/>
            <person name="Leh-Louis V."/>
            <person name="Lemaire M."/>
            <person name="Marcet-Houben M."/>
            <person name="Mascher M."/>
            <person name="Morel G."/>
            <person name="Richard G.-F."/>
            <person name="Riechen J."/>
            <person name="Sacerdot C."/>
            <person name="Sarkar A."/>
            <person name="Savel G."/>
            <person name="Schacherer J."/>
            <person name="Sherman D."/>
            <person name="Straub M.-L."/>
            <person name="Stein N."/>
            <person name="Thierry A."/>
            <person name="Trautwein-Schult A."/>
            <person name="Westhof E."/>
            <person name="Worch S."/>
            <person name="Dujon B."/>
            <person name="Souciet J.-L."/>
            <person name="Wincker P."/>
            <person name="Scholz U."/>
            <person name="Neuveglise N."/>
        </authorList>
    </citation>
    <scope>NUCLEOTIDE SEQUENCE</scope>
    <source>
        <strain evidence="7">LS3</strain>
    </source>
</reference>